<dbReference type="SUPFAM" id="SSF88659">
    <property type="entry name" value="Sigma3 and sigma4 domains of RNA polymerase sigma factors"/>
    <property type="match status" value="1"/>
</dbReference>
<evidence type="ECO:0000313" key="8">
    <source>
        <dbReference type="Proteomes" id="UP000229730"/>
    </source>
</evidence>
<dbReference type="CDD" id="cd06171">
    <property type="entry name" value="Sigma70_r4"/>
    <property type="match status" value="1"/>
</dbReference>
<name>A0A2G4YS50_9PROT</name>
<dbReference type="PANTHER" id="PTHR43133">
    <property type="entry name" value="RNA POLYMERASE ECF-TYPE SIGMA FACTO"/>
    <property type="match status" value="1"/>
</dbReference>
<keyword evidence="4" id="KW-0804">Transcription</keyword>
<evidence type="ECO:0000256" key="3">
    <source>
        <dbReference type="ARBA" id="ARBA00023082"/>
    </source>
</evidence>
<dbReference type="GO" id="GO:0006352">
    <property type="term" value="P:DNA-templated transcription initiation"/>
    <property type="evidence" value="ECO:0007669"/>
    <property type="project" value="InterPro"/>
</dbReference>
<dbReference type="InterPro" id="IPR013325">
    <property type="entry name" value="RNA_pol_sigma_r2"/>
</dbReference>
<dbReference type="GO" id="GO:0003677">
    <property type="term" value="F:DNA binding"/>
    <property type="evidence" value="ECO:0007669"/>
    <property type="project" value="InterPro"/>
</dbReference>
<dbReference type="RefSeq" id="WP_099472049.1">
    <property type="nucleotide sequence ID" value="NZ_CP041025.1"/>
</dbReference>
<evidence type="ECO:0000259" key="5">
    <source>
        <dbReference type="Pfam" id="PF04542"/>
    </source>
</evidence>
<dbReference type="InterPro" id="IPR039425">
    <property type="entry name" value="RNA_pol_sigma-70-like"/>
</dbReference>
<accession>A0A2G4YS50</accession>
<dbReference type="NCBIfam" id="TIGR02937">
    <property type="entry name" value="sigma70-ECF"/>
    <property type="match status" value="1"/>
</dbReference>
<dbReference type="InParanoid" id="A0A2G4YS50"/>
<dbReference type="Pfam" id="PF08281">
    <property type="entry name" value="Sigma70_r4_2"/>
    <property type="match status" value="1"/>
</dbReference>
<dbReference type="Pfam" id="PF04542">
    <property type="entry name" value="Sigma70_r2"/>
    <property type="match status" value="1"/>
</dbReference>
<evidence type="ECO:0000256" key="4">
    <source>
        <dbReference type="ARBA" id="ARBA00023163"/>
    </source>
</evidence>
<dbReference type="Gene3D" id="1.10.10.10">
    <property type="entry name" value="Winged helix-like DNA-binding domain superfamily/Winged helix DNA-binding domain"/>
    <property type="match status" value="1"/>
</dbReference>
<evidence type="ECO:0000256" key="1">
    <source>
        <dbReference type="ARBA" id="ARBA00010641"/>
    </source>
</evidence>
<comment type="caution">
    <text evidence="7">The sequence shown here is derived from an EMBL/GenBank/DDBJ whole genome shotgun (WGS) entry which is preliminary data.</text>
</comment>
<dbReference type="EMBL" id="PDEM01000016">
    <property type="protein sequence ID" value="PHZ85161.1"/>
    <property type="molecule type" value="Genomic_DNA"/>
</dbReference>
<keyword evidence="8" id="KW-1185">Reference proteome</keyword>
<dbReference type="PANTHER" id="PTHR43133:SF25">
    <property type="entry name" value="RNA POLYMERASE SIGMA FACTOR RFAY-RELATED"/>
    <property type="match status" value="1"/>
</dbReference>
<dbReference type="GO" id="GO:0016987">
    <property type="term" value="F:sigma factor activity"/>
    <property type="evidence" value="ECO:0007669"/>
    <property type="project" value="UniProtKB-KW"/>
</dbReference>
<sequence>MLNELSNHIEGLQRYAYVLCRNHHDADDLVQETLVKAISAAHTYKPEKNLRVWLFAILHNTFISSKRKLARRTRAAAFLDGLSEQDGEVQTQQEQNVEARHTVRMMARLTPDQQAALSLIALEDMSYEEAAGILDVPVGTLMSRLARGRDALRKMMSGKEESRFKVVR</sequence>
<dbReference type="InterPro" id="IPR007627">
    <property type="entry name" value="RNA_pol_sigma70_r2"/>
</dbReference>
<organism evidence="7 8">
    <name type="scientific">Paremcibacter congregatus</name>
    <dbReference type="NCBI Taxonomy" id="2043170"/>
    <lineage>
        <taxon>Bacteria</taxon>
        <taxon>Pseudomonadati</taxon>
        <taxon>Pseudomonadota</taxon>
        <taxon>Alphaproteobacteria</taxon>
        <taxon>Emcibacterales</taxon>
        <taxon>Emcibacteraceae</taxon>
        <taxon>Paremcibacter</taxon>
    </lineage>
</organism>
<feature type="domain" description="RNA polymerase sigma-70 region 2" evidence="5">
    <location>
        <begin position="12"/>
        <end position="71"/>
    </location>
</feature>
<dbReference type="SUPFAM" id="SSF88946">
    <property type="entry name" value="Sigma2 domain of RNA polymerase sigma factors"/>
    <property type="match status" value="1"/>
</dbReference>
<dbReference type="InterPro" id="IPR013324">
    <property type="entry name" value="RNA_pol_sigma_r3/r4-like"/>
</dbReference>
<dbReference type="InterPro" id="IPR013249">
    <property type="entry name" value="RNA_pol_sigma70_r4_t2"/>
</dbReference>
<dbReference type="AlphaFoldDB" id="A0A2G4YS50"/>
<proteinExistence type="inferred from homology"/>
<evidence type="ECO:0000313" key="7">
    <source>
        <dbReference type="EMBL" id="PHZ85161.1"/>
    </source>
</evidence>
<evidence type="ECO:0000259" key="6">
    <source>
        <dbReference type="Pfam" id="PF08281"/>
    </source>
</evidence>
<keyword evidence="2" id="KW-0805">Transcription regulation</keyword>
<comment type="similarity">
    <text evidence="1">Belongs to the sigma-70 factor family. ECF subfamily.</text>
</comment>
<dbReference type="InterPro" id="IPR036388">
    <property type="entry name" value="WH-like_DNA-bd_sf"/>
</dbReference>
<dbReference type="Gene3D" id="1.10.1740.10">
    <property type="match status" value="1"/>
</dbReference>
<dbReference type="OrthoDB" id="9803470at2"/>
<protein>
    <submittedName>
        <fullName evidence="7">RNA polymerase</fullName>
    </submittedName>
</protein>
<keyword evidence="3" id="KW-0731">Sigma factor</keyword>
<feature type="domain" description="RNA polymerase sigma factor 70 region 4 type 2" evidence="6">
    <location>
        <begin position="104"/>
        <end position="152"/>
    </location>
</feature>
<dbReference type="Proteomes" id="UP000229730">
    <property type="component" value="Unassembled WGS sequence"/>
</dbReference>
<evidence type="ECO:0000256" key="2">
    <source>
        <dbReference type="ARBA" id="ARBA00023015"/>
    </source>
</evidence>
<reference evidence="7 8" key="1">
    <citation type="submission" date="2017-10" db="EMBL/GenBank/DDBJ databases">
        <title>Frigbacter circumglobatus gen. nov. sp. nov., isolated from sediment cultured in situ.</title>
        <authorList>
            <person name="Zhao Z."/>
        </authorList>
    </citation>
    <scope>NUCLEOTIDE SEQUENCE [LARGE SCALE GENOMIC DNA]</scope>
    <source>
        <strain evidence="7 8">ZYL</strain>
    </source>
</reference>
<gene>
    <name evidence="7" type="ORF">CRD36_07035</name>
</gene>
<dbReference type="InterPro" id="IPR014284">
    <property type="entry name" value="RNA_pol_sigma-70_dom"/>
</dbReference>